<dbReference type="SUPFAM" id="SSF53850">
    <property type="entry name" value="Periplasmic binding protein-like II"/>
    <property type="match status" value="1"/>
</dbReference>
<evidence type="ECO:0000256" key="3">
    <source>
        <dbReference type="ARBA" id="ARBA00023125"/>
    </source>
</evidence>
<comment type="similarity">
    <text evidence="1">Belongs to the LysR transcriptional regulatory family.</text>
</comment>
<dbReference type="Gene3D" id="3.40.190.10">
    <property type="entry name" value="Periplasmic binding protein-like II"/>
    <property type="match status" value="2"/>
</dbReference>
<evidence type="ECO:0000256" key="1">
    <source>
        <dbReference type="ARBA" id="ARBA00009437"/>
    </source>
</evidence>
<dbReference type="InterPro" id="IPR050389">
    <property type="entry name" value="LysR-type_TF"/>
</dbReference>
<dbReference type="SUPFAM" id="SSF46785">
    <property type="entry name" value="Winged helix' DNA-binding domain"/>
    <property type="match status" value="1"/>
</dbReference>
<dbReference type="GO" id="GO:0003677">
    <property type="term" value="F:DNA binding"/>
    <property type="evidence" value="ECO:0007669"/>
    <property type="project" value="UniProtKB-KW"/>
</dbReference>
<dbReference type="InterPro" id="IPR005119">
    <property type="entry name" value="LysR_subst-bd"/>
</dbReference>
<evidence type="ECO:0000313" key="5">
    <source>
        <dbReference type="EMBL" id="VUA77409.1"/>
    </source>
</evidence>
<dbReference type="AlphaFoldDB" id="A0A509A4Q2"/>
<name>A0A509A4Q2_KLEPN</name>
<accession>A0A509A4Q2</accession>
<dbReference type="GO" id="GO:0003700">
    <property type="term" value="F:DNA-binding transcription factor activity"/>
    <property type="evidence" value="ECO:0007669"/>
    <property type="project" value="InterPro"/>
</dbReference>
<evidence type="ECO:0000256" key="2">
    <source>
        <dbReference type="ARBA" id="ARBA00023015"/>
    </source>
</evidence>
<dbReference type="EMBL" id="CABFNL010000002">
    <property type="protein sequence ID" value="VUA77409.1"/>
    <property type="molecule type" value="Genomic_DNA"/>
</dbReference>
<sequence>MNIMHPVLRRIDLNLLPVFDAVYRSRSVRLAAEELAMSTSALSHALSRLRSALNDPLFYREGHRMCPSVYASQLAPSIASALKFLNQELTPPAAFVPAASTDCMQIAITDFTAFCVFPTLMHHLQREAPGLRFELRYLPHSPALTELLAGEVDLALGFNTPDEPAHPDLEEINWLRDEYVVISQANRTALTLDAYLAARHLVVTPWNERQGVLDCELERQGYSRQVAMKTPSMLSAPFIIEQSDLLMALPRRAAETMARAARLTIFPLPFPVPPFDVKIYAHQRSGKREATRWLISLLQTLVGGVHRFLTRFPAGRVFRYPWPGFMPSTHGDISWPRSQNGKLTFSPSPAAWLGRCVLNDCM</sequence>
<keyword evidence="4" id="KW-0804">Transcription</keyword>
<evidence type="ECO:0000256" key="4">
    <source>
        <dbReference type="ARBA" id="ARBA00023163"/>
    </source>
</evidence>
<organism evidence="5">
    <name type="scientific">Klebsiella pneumoniae</name>
    <dbReference type="NCBI Taxonomy" id="573"/>
    <lineage>
        <taxon>Bacteria</taxon>
        <taxon>Pseudomonadati</taxon>
        <taxon>Pseudomonadota</taxon>
        <taxon>Gammaproteobacteria</taxon>
        <taxon>Enterobacterales</taxon>
        <taxon>Enterobacteriaceae</taxon>
        <taxon>Klebsiella/Raoultella group</taxon>
        <taxon>Klebsiella</taxon>
        <taxon>Klebsiella pneumoniae complex</taxon>
    </lineage>
</organism>
<keyword evidence="2" id="KW-0805">Transcription regulation</keyword>
<dbReference type="Pfam" id="PF03466">
    <property type="entry name" value="LysR_substrate"/>
    <property type="match status" value="1"/>
</dbReference>
<proteinExistence type="inferred from homology"/>
<reference evidence="5" key="1">
    <citation type="submission" date="2018-06" db="EMBL/GenBank/DDBJ databases">
        <authorList>
            <consortium name="Pathogen Informatics"/>
        </authorList>
    </citation>
    <scope>NUCLEOTIDE SEQUENCE</scope>
    <source>
        <strain evidence="5">NCTC11678</strain>
    </source>
</reference>
<protein>
    <submittedName>
        <fullName evidence="5">LysR family transcriptional regulator</fullName>
    </submittedName>
</protein>
<dbReference type="PROSITE" id="PS50931">
    <property type="entry name" value="HTH_LYSR"/>
    <property type="match status" value="1"/>
</dbReference>
<dbReference type="InterPro" id="IPR000847">
    <property type="entry name" value="LysR_HTH_N"/>
</dbReference>
<dbReference type="PANTHER" id="PTHR30118:SF15">
    <property type="entry name" value="TRANSCRIPTIONAL REGULATORY PROTEIN"/>
    <property type="match status" value="1"/>
</dbReference>
<dbReference type="Pfam" id="PF00126">
    <property type="entry name" value="HTH_1"/>
    <property type="match status" value="1"/>
</dbReference>
<dbReference type="InterPro" id="IPR036388">
    <property type="entry name" value="WH-like_DNA-bd_sf"/>
</dbReference>
<keyword evidence="3" id="KW-0238">DNA-binding</keyword>
<gene>
    <name evidence="5" type="primary">leuO_1</name>
    <name evidence="5" type="ORF">NCTC11678_02023</name>
</gene>
<dbReference type="PANTHER" id="PTHR30118">
    <property type="entry name" value="HTH-TYPE TRANSCRIPTIONAL REGULATOR LEUO-RELATED"/>
    <property type="match status" value="1"/>
</dbReference>
<dbReference type="InterPro" id="IPR036390">
    <property type="entry name" value="WH_DNA-bd_sf"/>
</dbReference>
<dbReference type="Gene3D" id="1.10.10.10">
    <property type="entry name" value="Winged helix-like DNA-binding domain superfamily/Winged helix DNA-binding domain"/>
    <property type="match status" value="1"/>
</dbReference>